<feature type="transmembrane region" description="Helical" evidence="8">
    <location>
        <begin position="415"/>
        <end position="436"/>
    </location>
</feature>
<organism evidence="10 11">
    <name type="scientific">Leucobacter exalbidus</name>
    <dbReference type="NCBI Taxonomy" id="662960"/>
    <lineage>
        <taxon>Bacteria</taxon>
        <taxon>Bacillati</taxon>
        <taxon>Actinomycetota</taxon>
        <taxon>Actinomycetes</taxon>
        <taxon>Micrococcales</taxon>
        <taxon>Microbacteriaceae</taxon>
        <taxon>Leucobacter</taxon>
    </lineage>
</organism>
<evidence type="ECO:0000256" key="6">
    <source>
        <dbReference type="ARBA" id="ARBA00022989"/>
    </source>
</evidence>
<feature type="transmembrane region" description="Helical" evidence="8">
    <location>
        <begin position="236"/>
        <end position="258"/>
    </location>
</feature>
<feature type="domain" description="ABC transmembrane type-1" evidence="9">
    <location>
        <begin position="106"/>
        <end position="316"/>
    </location>
</feature>
<sequence>MTTTILIPDPRKDRVKKRKGRAALKPPLGYRIRLYAQNPVVTIGVLALLLFSYLIIAPIISLLVDGVVVHRQDTAITQQGEGAFTSYYLWRVFASPQAMTIFWEPLTNTLVIALSSIALALIVGVTVAWLMVRTNMWGRKWFATALIVPYMLPAWTFALSWVTMFKNRTTGGQAGWLENLGVAVPDWLSYGKVPIILIFAAHFSPFVIMLVGNALKRFDSTLEESARLLGASRGKAALSIVLPILRPALISAVTLILAKVLGEFGVAYILGLPVNMNVLATSLYRNIYSDQKGSAAVMVAVIVMIGAISLWVDMHFLREAKRFVTISGKSGAGGSVTKLGVSRIFATLGCTGLFLISVAIPLTVLALSTVMKLPGVFSAENFTLQYWVGQNLSTVGFPDGVLFNTEVWSAAWNSLWIVGMASVMAGVMGIIVGYVVVRSQSRFISGALRQIVFFPYLVPGIAFAVAYLSLFAVQRGPIPALYGTAALLVLIYFTEQMPFASRAGISAMMQLGSDPEEAAQMAGAGWWRRFVTIVLPIQKGALATGMVMAFISGVKSLSLVVILAVPGMDVLTTLSIRLLDVGYSQAGNAVVLLVAIIAFAGTYSVQKIMKTDLAQGMGG</sequence>
<feature type="transmembrane region" description="Helical" evidence="8">
    <location>
        <begin position="585"/>
        <end position="605"/>
    </location>
</feature>
<comment type="caution">
    <text evidence="10">The sequence shown here is derived from an EMBL/GenBank/DDBJ whole genome shotgun (WGS) entry which is preliminary data.</text>
</comment>
<evidence type="ECO:0000259" key="9">
    <source>
        <dbReference type="PROSITE" id="PS50928"/>
    </source>
</evidence>
<dbReference type="SUPFAM" id="SSF161098">
    <property type="entry name" value="MetI-like"/>
    <property type="match status" value="2"/>
</dbReference>
<dbReference type="GO" id="GO:0055085">
    <property type="term" value="P:transmembrane transport"/>
    <property type="evidence" value="ECO:0007669"/>
    <property type="project" value="InterPro"/>
</dbReference>
<accession>A0A940T440</accession>
<feature type="transmembrane region" description="Helical" evidence="8">
    <location>
        <begin position="344"/>
        <end position="367"/>
    </location>
</feature>
<feature type="transmembrane region" description="Helical" evidence="8">
    <location>
        <begin position="476"/>
        <end position="493"/>
    </location>
</feature>
<proteinExistence type="inferred from homology"/>
<dbReference type="GO" id="GO:0005886">
    <property type="term" value="C:plasma membrane"/>
    <property type="evidence" value="ECO:0007669"/>
    <property type="project" value="UniProtKB-SubCell"/>
</dbReference>
<evidence type="ECO:0000256" key="1">
    <source>
        <dbReference type="ARBA" id="ARBA00004429"/>
    </source>
</evidence>
<comment type="subcellular location">
    <subcellularLocation>
        <location evidence="1">Cell inner membrane</location>
        <topology evidence="1">Multi-pass membrane protein</topology>
    </subcellularLocation>
    <subcellularLocation>
        <location evidence="8">Cell membrane</location>
        <topology evidence="8">Multi-pass membrane protein</topology>
    </subcellularLocation>
</comment>
<feature type="transmembrane region" description="Helical" evidence="8">
    <location>
        <begin position="110"/>
        <end position="132"/>
    </location>
</feature>
<evidence type="ECO:0000256" key="7">
    <source>
        <dbReference type="ARBA" id="ARBA00023136"/>
    </source>
</evidence>
<keyword evidence="4" id="KW-0997">Cell inner membrane</keyword>
<dbReference type="AlphaFoldDB" id="A0A940T440"/>
<keyword evidence="11" id="KW-1185">Reference proteome</keyword>
<evidence type="ECO:0000256" key="3">
    <source>
        <dbReference type="ARBA" id="ARBA00022475"/>
    </source>
</evidence>
<evidence type="ECO:0000256" key="2">
    <source>
        <dbReference type="ARBA" id="ARBA00022448"/>
    </source>
</evidence>
<feature type="transmembrane region" description="Helical" evidence="8">
    <location>
        <begin position="448"/>
        <end position="470"/>
    </location>
</feature>
<keyword evidence="6 8" id="KW-1133">Transmembrane helix</keyword>
<evidence type="ECO:0000313" key="10">
    <source>
        <dbReference type="EMBL" id="MBP1326478.1"/>
    </source>
</evidence>
<keyword evidence="5 8" id="KW-0812">Transmembrane</keyword>
<dbReference type="InterPro" id="IPR035906">
    <property type="entry name" value="MetI-like_sf"/>
</dbReference>
<keyword evidence="2 8" id="KW-0813">Transport</keyword>
<dbReference type="PROSITE" id="PS50928">
    <property type="entry name" value="ABC_TM1"/>
    <property type="match status" value="2"/>
</dbReference>
<dbReference type="PANTHER" id="PTHR43357">
    <property type="entry name" value="INNER MEMBRANE ABC TRANSPORTER PERMEASE PROTEIN YDCV"/>
    <property type="match status" value="1"/>
</dbReference>
<evidence type="ECO:0000256" key="8">
    <source>
        <dbReference type="RuleBase" id="RU363032"/>
    </source>
</evidence>
<evidence type="ECO:0000256" key="5">
    <source>
        <dbReference type="ARBA" id="ARBA00022692"/>
    </source>
</evidence>
<keyword evidence="3" id="KW-1003">Cell membrane</keyword>
<dbReference type="Pfam" id="PF00528">
    <property type="entry name" value="BPD_transp_1"/>
    <property type="match status" value="2"/>
</dbReference>
<dbReference type="InterPro" id="IPR000515">
    <property type="entry name" value="MetI-like"/>
</dbReference>
<dbReference type="CDD" id="cd06261">
    <property type="entry name" value="TM_PBP2"/>
    <property type="match status" value="2"/>
</dbReference>
<feature type="transmembrane region" description="Helical" evidence="8">
    <location>
        <begin position="541"/>
        <end position="565"/>
    </location>
</feature>
<dbReference type="Gene3D" id="1.10.3720.10">
    <property type="entry name" value="MetI-like"/>
    <property type="match status" value="2"/>
</dbReference>
<protein>
    <submittedName>
        <fullName evidence="10">Iron(III) transport system permease protein</fullName>
    </submittedName>
</protein>
<reference evidence="10" key="1">
    <citation type="submission" date="2021-02" db="EMBL/GenBank/DDBJ databases">
        <title>Sequencing the genomes of 1000 actinobacteria strains.</title>
        <authorList>
            <person name="Klenk H.-P."/>
        </authorList>
    </citation>
    <scope>NUCLEOTIDE SEQUENCE</scope>
    <source>
        <strain evidence="10">DSM 22850</strain>
    </source>
</reference>
<dbReference type="RefSeq" id="WP_209705369.1">
    <property type="nucleotide sequence ID" value="NZ_JAFIDA010000001.1"/>
</dbReference>
<evidence type="ECO:0000256" key="4">
    <source>
        <dbReference type="ARBA" id="ARBA00022519"/>
    </source>
</evidence>
<gene>
    <name evidence="10" type="ORF">JOF28_001710</name>
</gene>
<dbReference type="Proteomes" id="UP000675163">
    <property type="component" value="Unassembled WGS sequence"/>
</dbReference>
<comment type="similarity">
    <text evidence="8">Belongs to the binding-protein-dependent transport system permease family.</text>
</comment>
<evidence type="ECO:0000313" key="11">
    <source>
        <dbReference type="Proteomes" id="UP000675163"/>
    </source>
</evidence>
<feature type="domain" description="ABC transmembrane type-1" evidence="9">
    <location>
        <begin position="411"/>
        <end position="605"/>
    </location>
</feature>
<dbReference type="PANTHER" id="PTHR43357:SF4">
    <property type="entry name" value="INNER MEMBRANE ABC TRANSPORTER PERMEASE PROTEIN YDCV"/>
    <property type="match status" value="1"/>
</dbReference>
<dbReference type="EMBL" id="JAFIDA010000001">
    <property type="protein sequence ID" value="MBP1326478.1"/>
    <property type="molecule type" value="Genomic_DNA"/>
</dbReference>
<name>A0A940T440_9MICO</name>
<keyword evidence="7 8" id="KW-0472">Membrane</keyword>
<feature type="transmembrane region" description="Helical" evidence="8">
    <location>
        <begin position="293"/>
        <end position="312"/>
    </location>
</feature>
<feature type="transmembrane region" description="Helical" evidence="8">
    <location>
        <begin position="141"/>
        <end position="162"/>
    </location>
</feature>
<feature type="transmembrane region" description="Helical" evidence="8">
    <location>
        <begin position="40"/>
        <end position="64"/>
    </location>
</feature>
<feature type="transmembrane region" description="Helical" evidence="8">
    <location>
        <begin position="195"/>
        <end position="215"/>
    </location>
</feature>